<evidence type="ECO:0000313" key="3">
    <source>
        <dbReference type="Proteomes" id="UP000675163"/>
    </source>
</evidence>
<sequence length="213" mass="21909">MHNDKHNGPVIVSRHRATITVALIAVIAAAWHLVQSAATAISLLGFNTGQTFAAEIPLQDEDLQSLMAGWNPGVEFAHSGSATVGAADVAPELLASFTTASVITAVIALTTCALVAWSAVAFFRGRLSWAALSFSVIIIGATTAIASFISQNLATTAAESLATALRGSTGSWMEPGFVSGVNFIPVIIGLAIAIFGWSLRGTGKLAEDAFGVV</sequence>
<evidence type="ECO:0000313" key="2">
    <source>
        <dbReference type="EMBL" id="MBP1326892.1"/>
    </source>
</evidence>
<keyword evidence="1" id="KW-1133">Transmembrane helix</keyword>
<dbReference type="RefSeq" id="WP_209705727.1">
    <property type="nucleotide sequence ID" value="NZ_JAFIDA010000001.1"/>
</dbReference>
<feature type="transmembrane region" description="Helical" evidence="1">
    <location>
        <begin position="129"/>
        <end position="149"/>
    </location>
</feature>
<keyword evidence="1" id="KW-0472">Membrane</keyword>
<dbReference type="Proteomes" id="UP000675163">
    <property type="component" value="Unassembled WGS sequence"/>
</dbReference>
<feature type="transmembrane region" description="Helical" evidence="1">
    <location>
        <begin position="177"/>
        <end position="197"/>
    </location>
</feature>
<evidence type="ECO:0000256" key="1">
    <source>
        <dbReference type="SAM" id="Phobius"/>
    </source>
</evidence>
<dbReference type="EMBL" id="JAFIDA010000001">
    <property type="protein sequence ID" value="MBP1326892.1"/>
    <property type="molecule type" value="Genomic_DNA"/>
</dbReference>
<name>A0A940PTZ7_9MICO</name>
<protein>
    <submittedName>
        <fullName evidence="2">Uncharacterized protein</fullName>
    </submittedName>
</protein>
<feature type="transmembrane region" description="Helical" evidence="1">
    <location>
        <begin position="21"/>
        <end position="46"/>
    </location>
</feature>
<reference evidence="2" key="1">
    <citation type="submission" date="2021-02" db="EMBL/GenBank/DDBJ databases">
        <title>Sequencing the genomes of 1000 actinobacteria strains.</title>
        <authorList>
            <person name="Klenk H.-P."/>
        </authorList>
    </citation>
    <scope>NUCLEOTIDE SEQUENCE</scope>
    <source>
        <strain evidence="2">DSM 22850</strain>
    </source>
</reference>
<gene>
    <name evidence="2" type="ORF">JOF28_002124</name>
</gene>
<keyword evidence="3" id="KW-1185">Reference proteome</keyword>
<dbReference type="AlphaFoldDB" id="A0A940PTZ7"/>
<proteinExistence type="predicted"/>
<keyword evidence="1" id="KW-0812">Transmembrane</keyword>
<accession>A0A940PTZ7</accession>
<organism evidence="2 3">
    <name type="scientific">Leucobacter exalbidus</name>
    <dbReference type="NCBI Taxonomy" id="662960"/>
    <lineage>
        <taxon>Bacteria</taxon>
        <taxon>Bacillati</taxon>
        <taxon>Actinomycetota</taxon>
        <taxon>Actinomycetes</taxon>
        <taxon>Micrococcales</taxon>
        <taxon>Microbacteriaceae</taxon>
        <taxon>Leucobacter</taxon>
    </lineage>
</organism>
<feature type="transmembrane region" description="Helical" evidence="1">
    <location>
        <begin position="93"/>
        <end position="117"/>
    </location>
</feature>
<comment type="caution">
    <text evidence="2">The sequence shown here is derived from an EMBL/GenBank/DDBJ whole genome shotgun (WGS) entry which is preliminary data.</text>
</comment>